<dbReference type="InterPro" id="IPR008928">
    <property type="entry name" value="6-hairpin_glycosidase_sf"/>
</dbReference>
<dbReference type="RefSeq" id="WP_343951546.1">
    <property type="nucleotide sequence ID" value="NZ_BAAAHQ010000021.1"/>
</dbReference>
<reference evidence="1 2" key="1">
    <citation type="journal article" date="2019" name="Int. J. Syst. Evol. Microbiol.">
        <title>The Global Catalogue of Microorganisms (GCM) 10K type strain sequencing project: providing services to taxonomists for standard genome sequencing and annotation.</title>
        <authorList>
            <consortium name="The Broad Institute Genomics Platform"/>
            <consortium name="The Broad Institute Genome Sequencing Center for Infectious Disease"/>
            <person name="Wu L."/>
            <person name="Ma J."/>
        </authorList>
    </citation>
    <scope>NUCLEOTIDE SEQUENCE [LARGE SCALE GENOMIC DNA]</scope>
    <source>
        <strain evidence="1 2">JCM 11136</strain>
    </source>
</reference>
<accession>A0ABN1PWI6</accession>
<proteinExistence type="predicted"/>
<sequence length="501" mass="55177">MITRRQFGLGALAVGTLGFSSAFDYSARSTFDEFDRAFHASSPVGHNERGGLAWGHAYAMTALVRMYEAYKDTHYLDRLVTVIDLVLAQRDSERGAADHRGLSLPAWRALAPYTLGRVTLKDTAGQDLIELRTSLSYADNAVATVTAVDSPGKWKLEVKNTRHNLTTTYAYLSLDPLSNYYAIKQINDAYPTATTRVTARELRATPVGNTRPAAGAVSFVSDPVIFSVHTGMITYPMAAFARVVLTDPALSAIPKYHAKALEYLDAAKQAAAVHDHEWRQTADGYGYFVWNKGTPLPHDGVEQPTNQSLALGKTYCEIAAATGDPLYRDRAERMARTFRRELTGAAATWTYWPKFGHAHRGWSRAANLSEYSPSLTPQQQIEDLSHGAIDVEFAARAHRSGIHFTRADLTRFSRTYTDNLIAPTGADGHPTAYMRIDGTGSTTNAGQYLQAPRWLAGAAAADRRPFTHSRSIYDARRVQPQQGSFVLGVAYLNWYAVTQGV</sequence>
<dbReference type="Proteomes" id="UP001501578">
    <property type="component" value="Unassembled WGS sequence"/>
</dbReference>
<organism evidence="1 2">
    <name type="scientific">Nonomuraea longicatena</name>
    <dbReference type="NCBI Taxonomy" id="83682"/>
    <lineage>
        <taxon>Bacteria</taxon>
        <taxon>Bacillati</taxon>
        <taxon>Actinomycetota</taxon>
        <taxon>Actinomycetes</taxon>
        <taxon>Streptosporangiales</taxon>
        <taxon>Streptosporangiaceae</taxon>
        <taxon>Nonomuraea</taxon>
    </lineage>
</organism>
<protein>
    <submittedName>
        <fullName evidence="1">Uncharacterized protein</fullName>
    </submittedName>
</protein>
<evidence type="ECO:0000313" key="1">
    <source>
        <dbReference type="EMBL" id="GAA0934257.1"/>
    </source>
</evidence>
<dbReference type="SUPFAM" id="SSF48208">
    <property type="entry name" value="Six-hairpin glycosidases"/>
    <property type="match status" value="2"/>
</dbReference>
<comment type="caution">
    <text evidence="1">The sequence shown here is derived from an EMBL/GenBank/DDBJ whole genome shotgun (WGS) entry which is preliminary data.</text>
</comment>
<keyword evidence="2" id="KW-1185">Reference proteome</keyword>
<evidence type="ECO:0000313" key="2">
    <source>
        <dbReference type="Proteomes" id="UP001501578"/>
    </source>
</evidence>
<dbReference type="EMBL" id="BAAAHQ010000021">
    <property type="protein sequence ID" value="GAA0934257.1"/>
    <property type="molecule type" value="Genomic_DNA"/>
</dbReference>
<gene>
    <name evidence="1" type="ORF">GCM10009560_41230</name>
</gene>
<name>A0ABN1PWI6_9ACTN</name>